<protein>
    <submittedName>
        <fullName evidence="2">Uncharacterized protein</fullName>
    </submittedName>
</protein>
<evidence type="ECO:0000313" key="2">
    <source>
        <dbReference type="EMBL" id="CAG2243068.1"/>
    </source>
</evidence>
<dbReference type="EMBL" id="CAJPWZ010002690">
    <property type="protein sequence ID" value="CAG2243068.1"/>
    <property type="molecule type" value="Genomic_DNA"/>
</dbReference>
<feature type="compositionally biased region" description="Acidic residues" evidence="1">
    <location>
        <begin position="128"/>
        <end position="138"/>
    </location>
</feature>
<reference evidence="2" key="1">
    <citation type="submission" date="2021-03" db="EMBL/GenBank/DDBJ databases">
        <authorList>
            <person name="Bekaert M."/>
        </authorList>
    </citation>
    <scope>NUCLEOTIDE SEQUENCE</scope>
</reference>
<dbReference type="Proteomes" id="UP000683360">
    <property type="component" value="Unassembled WGS sequence"/>
</dbReference>
<dbReference type="AlphaFoldDB" id="A0A8S3UH48"/>
<gene>
    <name evidence="2" type="ORF">MEDL_55211</name>
</gene>
<evidence type="ECO:0000256" key="1">
    <source>
        <dbReference type="SAM" id="MobiDB-lite"/>
    </source>
</evidence>
<accession>A0A8S3UH48</accession>
<feature type="region of interest" description="Disordered" evidence="1">
    <location>
        <begin position="268"/>
        <end position="294"/>
    </location>
</feature>
<organism evidence="2 3">
    <name type="scientific">Mytilus edulis</name>
    <name type="common">Blue mussel</name>
    <dbReference type="NCBI Taxonomy" id="6550"/>
    <lineage>
        <taxon>Eukaryota</taxon>
        <taxon>Metazoa</taxon>
        <taxon>Spiralia</taxon>
        <taxon>Lophotrochozoa</taxon>
        <taxon>Mollusca</taxon>
        <taxon>Bivalvia</taxon>
        <taxon>Autobranchia</taxon>
        <taxon>Pteriomorphia</taxon>
        <taxon>Mytilida</taxon>
        <taxon>Mytiloidea</taxon>
        <taxon>Mytilidae</taxon>
        <taxon>Mytilinae</taxon>
        <taxon>Mytilus</taxon>
    </lineage>
</organism>
<sequence length="319" mass="36582">MGKLWSVLKIVEVGMEHVDYNMDRTSDEDSHCCKNPIVNEQRIPREDGPSHLRFSEKFLRSLDLFSSIGTTVDITPDEETTNLTFRPRVHSFPQTAKRRNNKEYDISEEVNRLGLTAEPVYDDKNSEIDENESNLDENNDSRFSIGYTESELFKDSQYSRSRKDNYFKEKNSEELNNVKLGEYGYFDILDSNDIADIPFNSTTSTALQNVKNCNIVGDNTSIQVYPENEQCIIDLEGHLTTIKHNSNTSETYCSSKDQKLSNVKTLKNKTNTGSNHVKSEHRHSGKEDTSFQKQTLQWVSTTKVRQSGSEQNMLSQPTF</sequence>
<feature type="region of interest" description="Disordered" evidence="1">
    <location>
        <begin position="117"/>
        <end position="142"/>
    </location>
</feature>
<comment type="caution">
    <text evidence="2">The sequence shown here is derived from an EMBL/GenBank/DDBJ whole genome shotgun (WGS) entry which is preliminary data.</text>
</comment>
<dbReference type="OrthoDB" id="10293038at2759"/>
<keyword evidence="3" id="KW-1185">Reference proteome</keyword>
<name>A0A8S3UH48_MYTED</name>
<proteinExistence type="predicted"/>
<evidence type="ECO:0000313" key="3">
    <source>
        <dbReference type="Proteomes" id="UP000683360"/>
    </source>
</evidence>